<accession>A0A4R2LFN7</accession>
<proteinExistence type="inferred from homology"/>
<keyword evidence="1 2" id="KW-0456">Lyase</keyword>
<evidence type="ECO:0000256" key="2">
    <source>
        <dbReference type="PIRNR" id="PIRNR001365"/>
    </source>
</evidence>
<dbReference type="Gene3D" id="3.20.20.70">
    <property type="entry name" value="Aldolase class I"/>
    <property type="match status" value="1"/>
</dbReference>
<dbReference type="EMBL" id="SLXA01000001">
    <property type="protein sequence ID" value="TCO86471.1"/>
    <property type="molecule type" value="Genomic_DNA"/>
</dbReference>
<comment type="caution">
    <text evidence="5">The sequence shown here is derived from an EMBL/GenBank/DDBJ whole genome shotgun (WGS) entry which is preliminary data.</text>
</comment>
<dbReference type="SUPFAM" id="SSF51569">
    <property type="entry name" value="Aldolase"/>
    <property type="match status" value="1"/>
</dbReference>
<comment type="similarity">
    <text evidence="2">Belongs to the DapA family.</text>
</comment>
<dbReference type="InterPro" id="IPR002220">
    <property type="entry name" value="DapA-like"/>
</dbReference>
<feature type="binding site" evidence="4">
    <location>
        <position position="209"/>
    </location>
    <ligand>
        <name>pyruvate</name>
        <dbReference type="ChEBI" id="CHEBI:15361"/>
    </ligand>
</feature>
<dbReference type="PANTHER" id="PTHR42849">
    <property type="entry name" value="N-ACETYLNEURAMINATE LYASE"/>
    <property type="match status" value="1"/>
</dbReference>
<reference evidence="5 6" key="1">
    <citation type="submission" date="2019-03" db="EMBL/GenBank/DDBJ databases">
        <title>Genomic Encyclopedia of Type Strains, Phase IV (KMG-IV): sequencing the most valuable type-strain genomes for metagenomic binning, comparative biology and taxonomic classification.</title>
        <authorList>
            <person name="Goeker M."/>
        </authorList>
    </citation>
    <scope>NUCLEOTIDE SEQUENCE [LARGE SCALE GENOMIC DNA]</scope>
    <source>
        <strain evidence="5 6">DSM 28559</strain>
    </source>
</reference>
<organism evidence="5 6">
    <name type="scientific">Frisingicoccus caecimuris</name>
    <dbReference type="NCBI Taxonomy" id="1796636"/>
    <lineage>
        <taxon>Bacteria</taxon>
        <taxon>Bacillati</taxon>
        <taxon>Bacillota</taxon>
        <taxon>Clostridia</taxon>
        <taxon>Lachnospirales</taxon>
        <taxon>Lachnospiraceae</taxon>
        <taxon>Frisingicoccus</taxon>
    </lineage>
</organism>
<evidence type="ECO:0000313" key="5">
    <source>
        <dbReference type="EMBL" id="TCO86471.1"/>
    </source>
</evidence>
<dbReference type="Proteomes" id="UP000295711">
    <property type="component" value="Unassembled WGS sequence"/>
</dbReference>
<dbReference type="OrthoDB" id="9782828at2"/>
<gene>
    <name evidence="5" type="ORF">EV212_101258</name>
</gene>
<dbReference type="InterPro" id="IPR013785">
    <property type="entry name" value="Aldolase_TIM"/>
</dbReference>
<dbReference type="GO" id="GO:0019262">
    <property type="term" value="P:N-acetylneuraminate catabolic process"/>
    <property type="evidence" value="ECO:0007669"/>
    <property type="project" value="TreeGrafter"/>
</dbReference>
<dbReference type="PIRSF" id="PIRSF001365">
    <property type="entry name" value="DHDPS"/>
    <property type="match status" value="1"/>
</dbReference>
<dbReference type="AlphaFoldDB" id="A0A4R2LFN7"/>
<evidence type="ECO:0000313" key="6">
    <source>
        <dbReference type="Proteomes" id="UP000295711"/>
    </source>
</evidence>
<name>A0A4R2LFN7_9FIRM</name>
<dbReference type="GO" id="GO:0008747">
    <property type="term" value="F:N-acetylneuraminate lyase activity"/>
    <property type="evidence" value="ECO:0007669"/>
    <property type="project" value="TreeGrafter"/>
</dbReference>
<dbReference type="GO" id="GO:0005829">
    <property type="term" value="C:cytosol"/>
    <property type="evidence" value="ECO:0007669"/>
    <property type="project" value="TreeGrafter"/>
</dbReference>
<dbReference type="Pfam" id="PF00701">
    <property type="entry name" value="DHDPS"/>
    <property type="match status" value="1"/>
</dbReference>
<dbReference type="PANTHER" id="PTHR42849:SF1">
    <property type="entry name" value="N-ACETYLNEURAMINATE LYASE"/>
    <property type="match status" value="1"/>
</dbReference>
<feature type="active site" description="Schiff-base intermediate with substrate" evidence="3">
    <location>
        <position position="167"/>
    </location>
</feature>
<dbReference type="PRINTS" id="PR00146">
    <property type="entry name" value="DHPICSNTHASE"/>
</dbReference>
<dbReference type="SMART" id="SM01130">
    <property type="entry name" value="DHDPS"/>
    <property type="match status" value="1"/>
</dbReference>
<feature type="active site" description="Proton donor/acceptor" evidence="3">
    <location>
        <position position="139"/>
    </location>
</feature>
<evidence type="ECO:0000256" key="4">
    <source>
        <dbReference type="PIRSR" id="PIRSR001365-2"/>
    </source>
</evidence>
<sequence>MKNISKYQGIIPAFYACYDDQGAVSPERVEALTKYMIKKGVKGVYVGGSSGECIYQSVEERKLVLEHVMKAAEGKLTVIAHVACNNTADSMELAAHAESLGVDAIAAIPPIYFHLPEHAIAQYWNDISSAAPNTDFVIYNIPQLAGVALTMSLFKEMRKNPQVAAVKNSSMPVQDIQMFKMEGGEGFVVFNGPDEQLVSGLAMGADGGIGGTYAVMPELYLKIKEFVEAGNLAEAQKIQYAADAVIYAMCECHGNLYAVMKEILRIREGLDVGGVRKPLPELIPEDMEQVKKCAAMIDEAIKAYC</sequence>
<protein>
    <submittedName>
        <fullName evidence="5">N-acetylneuraminate lyase</fullName>
    </submittedName>
</protein>
<evidence type="ECO:0000256" key="1">
    <source>
        <dbReference type="ARBA" id="ARBA00023239"/>
    </source>
</evidence>
<dbReference type="PROSITE" id="PS51257">
    <property type="entry name" value="PROKAR_LIPOPROTEIN"/>
    <property type="match status" value="1"/>
</dbReference>
<dbReference type="RefSeq" id="WP_132087675.1">
    <property type="nucleotide sequence ID" value="NZ_JANKAQ010000002.1"/>
</dbReference>
<evidence type="ECO:0000256" key="3">
    <source>
        <dbReference type="PIRSR" id="PIRSR001365-1"/>
    </source>
</evidence>
<keyword evidence="6" id="KW-1185">Reference proteome</keyword>